<dbReference type="Proteomes" id="UP000823892">
    <property type="component" value="Unassembled WGS sequence"/>
</dbReference>
<evidence type="ECO:0000313" key="4">
    <source>
        <dbReference type="EMBL" id="HJD29488.1"/>
    </source>
</evidence>
<reference evidence="4" key="2">
    <citation type="submission" date="2021-04" db="EMBL/GenBank/DDBJ databases">
        <authorList>
            <person name="Gilroy R."/>
        </authorList>
    </citation>
    <scope>NUCLEOTIDE SEQUENCE</scope>
    <source>
        <strain evidence="4">ChiBcec6-4105</strain>
    </source>
</reference>
<evidence type="ECO:0000313" key="5">
    <source>
        <dbReference type="Proteomes" id="UP000823892"/>
    </source>
</evidence>
<dbReference type="InterPro" id="IPR023186">
    <property type="entry name" value="IUNH"/>
</dbReference>
<dbReference type="SUPFAM" id="SSF53590">
    <property type="entry name" value="Nucleoside hydrolase"/>
    <property type="match status" value="1"/>
</dbReference>
<gene>
    <name evidence="4" type="ORF">H9914_10930</name>
</gene>
<evidence type="ECO:0000256" key="1">
    <source>
        <dbReference type="ARBA" id="ARBA00022801"/>
    </source>
</evidence>
<dbReference type="InterPro" id="IPR036452">
    <property type="entry name" value="Ribo_hydro-like"/>
</dbReference>
<accession>A0A9D2TYW0</accession>
<dbReference type="GO" id="GO:0008477">
    <property type="term" value="F:purine nucleosidase activity"/>
    <property type="evidence" value="ECO:0007669"/>
    <property type="project" value="TreeGrafter"/>
</dbReference>
<reference evidence="4" key="1">
    <citation type="journal article" date="2021" name="PeerJ">
        <title>Extensive microbial diversity within the chicken gut microbiome revealed by metagenomics and culture.</title>
        <authorList>
            <person name="Gilroy R."/>
            <person name="Ravi A."/>
            <person name="Getino M."/>
            <person name="Pursley I."/>
            <person name="Horton D.L."/>
            <person name="Alikhan N.F."/>
            <person name="Baker D."/>
            <person name="Gharbi K."/>
            <person name="Hall N."/>
            <person name="Watson M."/>
            <person name="Adriaenssens E.M."/>
            <person name="Foster-Nyarko E."/>
            <person name="Jarju S."/>
            <person name="Secka A."/>
            <person name="Antonio M."/>
            <person name="Oren A."/>
            <person name="Chaudhuri R.R."/>
            <person name="La Ragione R."/>
            <person name="Hildebrand F."/>
            <person name="Pallen M.J."/>
        </authorList>
    </citation>
    <scope>NUCLEOTIDE SEQUENCE</scope>
    <source>
        <strain evidence="4">ChiBcec6-4105</strain>
    </source>
</reference>
<dbReference type="GO" id="GO:0006152">
    <property type="term" value="P:purine nucleoside catabolic process"/>
    <property type="evidence" value="ECO:0007669"/>
    <property type="project" value="TreeGrafter"/>
</dbReference>
<dbReference type="PANTHER" id="PTHR12304:SF4">
    <property type="entry name" value="URIDINE NUCLEOSIDASE"/>
    <property type="match status" value="1"/>
</dbReference>
<evidence type="ECO:0000256" key="2">
    <source>
        <dbReference type="ARBA" id="ARBA00023295"/>
    </source>
</evidence>
<comment type="caution">
    <text evidence="4">The sequence shown here is derived from an EMBL/GenBank/DDBJ whole genome shotgun (WGS) entry which is preliminary data.</text>
</comment>
<dbReference type="PANTHER" id="PTHR12304">
    <property type="entry name" value="INOSINE-URIDINE PREFERRING NUCLEOSIDE HYDROLASE"/>
    <property type="match status" value="1"/>
</dbReference>
<dbReference type="EMBL" id="DWUY01000246">
    <property type="protein sequence ID" value="HJD29488.1"/>
    <property type="molecule type" value="Genomic_DNA"/>
</dbReference>
<sequence length="152" mass="17100">STSEFNIYNDPEAAKIVFESGIELVMVGLDVTLKPLLPVSVVEEMKKINSPHADLVRRIFSFMQRRSSEFGGDAPNLHDVIALASMVAPNLFTMKDYYITVELNGDLTRGMTVADFRNVTGKTPNIHAAIDIDIDGFWKWFTDVMYSSQTQY</sequence>
<protein>
    <submittedName>
        <fullName evidence="4">Nucleoside hydrolase</fullName>
    </submittedName>
</protein>
<feature type="non-terminal residue" evidence="4">
    <location>
        <position position="1"/>
    </location>
</feature>
<organism evidence="4 5">
    <name type="scientific">Candidatus Blautia avicola</name>
    <dbReference type="NCBI Taxonomy" id="2838483"/>
    <lineage>
        <taxon>Bacteria</taxon>
        <taxon>Bacillati</taxon>
        <taxon>Bacillota</taxon>
        <taxon>Clostridia</taxon>
        <taxon>Lachnospirales</taxon>
        <taxon>Lachnospiraceae</taxon>
        <taxon>Blautia</taxon>
    </lineage>
</organism>
<name>A0A9D2TYW0_9FIRM</name>
<keyword evidence="1 4" id="KW-0378">Hydrolase</keyword>
<feature type="domain" description="Inosine/uridine-preferring nucleoside hydrolase" evidence="3">
    <location>
        <begin position="2"/>
        <end position="139"/>
    </location>
</feature>
<dbReference type="Pfam" id="PF01156">
    <property type="entry name" value="IU_nuc_hydro"/>
    <property type="match status" value="1"/>
</dbReference>
<dbReference type="InterPro" id="IPR001910">
    <property type="entry name" value="Inosine/uridine_hydrolase_dom"/>
</dbReference>
<dbReference type="AlphaFoldDB" id="A0A9D2TYW0"/>
<proteinExistence type="predicted"/>
<dbReference type="GO" id="GO:0005829">
    <property type="term" value="C:cytosol"/>
    <property type="evidence" value="ECO:0007669"/>
    <property type="project" value="TreeGrafter"/>
</dbReference>
<evidence type="ECO:0000259" key="3">
    <source>
        <dbReference type="Pfam" id="PF01156"/>
    </source>
</evidence>
<dbReference type="Gene3D" id="3.90.245.10">
    <property type="entry name" value="Ribonucleoside hydrolase-like"/>
    <property type="match status" value="1"/>
</dbReference>
<keyword evidence="2" id="KW-0326">Glycosidase</keyword>